<dbReference type="EMBL" id="PKMF04000030">
    <property type="protein sequence ID" value="KAK7857104.1"/>
    <property type="molecule type" value="Genomic_DNA"/>
</dbReference>
<dbReference type="AlphaFoldDB" id="A0AAW0M2Z5"/>
<gene>
    <name evidence="1" type="ORF">CFP56_019753</name>
</gene>
<comment type="caution">
    <text evidence="1">The sequence shown here is derived from an EMBL/GenBank/DDBJ whole genome shotgun (WGS) entry which is preliminary data.</text>
</comment>
<reference evidence="1" key="3">
    <citation type="submission" date="2023-07" db="EMBL/GenBank/DDBJ databases">
        <title>An improved reference 1 genome and first organelle genomes of Quercus suber.</title>
        <authorList>
            <consortium name="Genosuber Consortium"/>
            <person name="Usie A."/>
            <person name="Serra O."/>
            <person name="Barros P."/>
        </authorList>
    </citation>
    <scope>NUCLEOTIDE SEQUENCE</scope>
    <source>
        <strain evidence="1">HL8</strain>
        <tissue evidence="1">Leaves</tissue>
    </source>
</reference>
<reference evidence="1" key="1">
    <citation type="submission" date="2017-12" db="EMBL/GenBank/DDBJ databases">
        <authorList>
            <person name="Barbosa P."/>
            <person name="Usie A."/>
            <person name="Ramos A.M."/>
        </authorList>
    </citation>
    <scope>NUCLEOTIDE SEQUENCE</scope>
    <source>
        <strain evidence="1">HL8</strain>
        <tissue evidence="1">Leaves</tissue>
    </source>
</reference>
<sequence>MFSTCQSQIGARAVLHDCKYKNDINPLETTENSSKDFVARSECPTLSPDKHPEKEKSLSLLLQAISNNHKFSKRF</sequence>
<accession>A0AAW0M2Z5</accession>
<evidence type="ECO:0000313" key="1">
    <source>
        <dbReference type="EMBL" id="KAK7857104.1"/>
    </source>
</evidence>
<organism evidence="1">
    <name type="scientific">Quercus suber</name>
    <name type="common">Cork oak</name>
    <dbReference type="NCBI Taxonomy" id="58331"/>
    <lineage>
        <taxon>Eukaryota</taxon>
        <taxon>Viridiplantae</taxon>
        <taxon>Streptophyta</taxon>
        <taxon>Embryophyta</taxon>
        <taxon>Tracheophyta</taxon>
        <taxon>Spermatophyta</taxon>
        <taxon>Magnoliopsida</taxon>
        <taxon>eudicotyledons</taxon>
        <taxon>Gunneridae</taxon>
        <taxon>Pentapetalae</taxon>
        <taxon>rosids</taxon>
        <taxon>fabids</taxon>
        <taxon>Fagales</taxon>
        <taxon>Fagaceae</taxon>
        <taxon>Quercus</taxon>
    </lineage>
</organism>
<reference evidence="1" key="2">
    <citation type="journal article" date="2018" name="Sci. Data">
        <title>The draft genome sequence of cork oak.</title>
        <authorList>
            <person name="Ramos A.M."/>
            <person name="Usie A."/>
            <person name="Barbosa P."/>
            <person name="Barros P.M."/>
            <person name="Capote T."/>
            <person name="Chaves I."/>
            <person name="Simoes F."/>
            <person name="Abreu I."/>
            <person name="Carrasquinho I."/>
            <person name="Faro C."/>
            <person name="Guimaraes J.B."/>
            <person name="Mendonca D."/>
            <person name="Nobrega F."/>
            <person name="Rodrigues L."/>
            <person name="Saibo N.J.M."/>
            <person name="Varela M.C."/>
            <person name="Egas C."/>
            <person name="Matos J."/>
            <person name="Miguel C.M."/>
            <person name="Oliveira M.M."/>
            <person name="Ricardo C.P."/>
            <person name="Goncalves S."/>
        </authorList>
    </citation>
    <scope>NUCLEOTIDE SEQUENCE [LARGE SCALE GENOMIC DNA]</scope>
    <source>
        <tissue evidence="1">Leaves</tissue>
    </source>
</reference>
<protein>
    <submittedName>
        <fullName evidence="1">Uncharacterized protein</fullName>
    </submittedName>
</protein>
<proteinExistence type="predicted"/>
<name>A0AAW0M2Z5_QUESU</name>